<dbReference type="EMBL" id="BART01017580">
    <property type="protein sequence ID" value="GAG79412.1"/>
    <property type="molecule type" value="Genomic_DNA"/>
</dbReference>
<reference evidence="1" key="1">
    <citation type="journal article" date="2014" name="Front. Microbiol.">
        <title>High frequency of phylogenetically diverse reductive dehalogenase-homologous genes in deep subseafloor sedimentary metagenomes.</title>
        <authorList>
            <person name="Kawai M."/>
            <person name="Futagami T."/>
            <person name="Toyoda A."/>
            <person name="Takaki Y."/>
            <person name="Nishi S."/>
            <person name="Hori S."/>
            <person name="Arai W."/>
            <person name="Tsubouchi T."/>
            <person name="Morono Y."/>
            <person name="Uchiyama I."/>
            <person name="Ito T."/>
            <person name="Fujiyama A."/>
            <person name="Inagaki F."/>
            <person name="Takami H."/>
        </authorList>
    </citation>
    <scope>NUCLEOTIDE SEQUENCE</scope>
    <source>
        <strain evidence="1">Expedition CK06-06</strain>
    </source>
</reference>
<comment type="caution">
    <text evidence="1">The sequence shown here is derived from an EMBL/GenBank/DDBJ whole genome shotgun (WGS) entry which is preliminary data.</text>
</comment>
<proteinExistence type="predicted"/>
<protein>
    <submittedName>
        <fullName evidence="1">Uncharacterized protein</fullName>
    </submittedName>
</protein>
<accession>X1BDW8</accession>
<gene>
    <name evidence="1" type="ORF">S01H4_33411</name>
</gene>
<evidence type="ECO:0000313" key="1">
    <source>
        <dbReference type="EMBL" id="GAG79412.1"/>
    </source>
</evidence>
<name>X1BDW8_9ZZZZ</name>
<organism evidence="1">
    <name type="scientific">marine sediment metagenome</name>
    <dbReference type="NCBI Taxonomy" id="412755"/>
    <lineage>
        <taxon>unclassified sequences</taxon>
        <taxon>metagenomes</taxon>
        <taxon>ecological metagenomes</taxon>
    </lineage>
</organism>
<feature type="non-terminal residue" evidence="1">
    <location>
        <position position="36"/>
    </location>
</feature>
<dbReference type="AlphaFoldDB" id="X1BDW8"/>
<sequence length="36" mass="4191">MLREAKSIPLRPNALSKIKDHAIRLKQILKIIFYTA</sequence>